<proteinExistence type="predicted"/>
<evidence type="ECO:0000313" key="1">
    <source>
        <dbReference type="Proteomes" id="UP000887581"/>
    </source>
</evidence>
<evidence type="ECO:0000313" key="2">
    <source>
        <dbReference type="WBParaSite" id="sdigi.contig123.g4792.t1"/>
    </source>
</evidence>
<sequence>MNLNEAQLYLPENRLRGFAVIGLTNNAIKTLPDEKTILEKYPNLMAIDVEGNERFDCDSLKGYKIIKVYSDCEGTESIITRDQRLPDIEQPTDMLKMKYEEIDKEKVIKDVQDFFVNIVKKVDELRQQ</sequence>
<dbReference type="Proteomes" id="UP000887581">
    <property type="component" value="Unplaced"/>
</dbReference>
<reference evidence="2" key="1">
    <citation type="submission" date="2022-11" db="UniProtKB">
        <authorList>
            <consortium name="WormBaseParasite"/>
        </authorList>
    </citation>
    <scope>IDENTIFICATION</scope>
</reference>
<name>A0A915PER5_9BILA</name>
<accession>A0A915PER5</accession>
<dbReference type="AlphaFoldDB" id="A0A915PER5"/>
<protein>
    <submittedName>
        <fullName evidence="2">Uncharacterized protein</fullName>
    </submittedName>
</protein>
<organism evidence="1 2">
    <name type="scientific">Setaria digitata</name>
    <dbReference type="NCBI Taxonomy" id="48799"/>
    <lineage>
        <taxon>Eukaryota</taxon>
        <taxon>Metazoa</taxon>
        <taxon>Ecdysozoa</taxon>
        <taxon>Nematoda</taxon>
        <taxon>Chromadorea</taxon>
        <taxon>Rhabditida</taxon>
        <taxon>Spirurina</taxon>
        <taxon>Spiruromorpha</taxon>
        <taxon>Filarioidea</taxon>
        <taxon>Setariidae</taxon>
        <taxon>Setaria</taxon>
    </lineage>
</organism>
<keyword evidence="1" id="KW-1185">Reference proteome</keyword>
<dbReference type="WBParaSite" id="sdigi.contig123.g4792.t1">
    <property type="protein sequence ID" value="sdigi.contig123.g4792.t1"/>
    <property type="gene ID" value="sdigi.contig123.g4792"/>
</dbReference>